<gene>
    <name evidence="7" type="ORF">FIBSPDRAFT_748361</name>
</gene>
<dbReference type="PROSITE" id="PS51192">
    <property type="entry name" value="HELICASE_ATP_BIND_1"/>
    <property type="match status" value="1"/>
</dbReference>
<sequence length="666" mass="74512">MWEGFDLPDDKHLYDPATSAAEAEKALRELVEESHNDDGETEIDMSQAIVEGFREGIVLMPHQVLGRAWMKERETGKKLGGILADDMGLGKTIQTLTRIVDGRPKKSDKADGWAAATLVVCPVALVSQWASEIQKMAIGLRVIEHHGGSRTADPAQLMRAHVVVTSYSIVSSEHGVYAADAKDETKGKSKSKSKKQTLDSSDDDDASGSRSDSDSSAAAKDALFRVKWWRIVLDEAHNIKNRNTKAALGCCALPGKYRWCLTGTPMQNSVEELYSLIKFLQIRPLNDWTTFNEQIVKPVKSGRQVRAMKRLHVILKAVMLRRRKDHMLNGKAIISLPERTVQVVQCEFDSEERAFYGSLEQKMSTEVEKLMNAGQAQKNYTNILTMLLRLRQACNHPSLVNKDYKADLDAIEPKSATKGDDNEADELADMFGTLGVTKRCQVCQVELPTHTSSPHCSDCAVIAEKARRKSMAVGASDLPPDSAKIRMILELLGKVDERDDEEKTIIFSQFTSMLDLIQPFLKAEGIRHVRYDGSMTKDHREASLERIRTSKNVRVILISFKAGSTGLNLTACNNVILVDLWWNPALEEQAFDRAHRYGQKRDVNIFKLTIDKTVEDRILTLQEKKRELTKAALSGDKMKNNKLGINDLMALFRPGGNDDEEEEEDA</sequence>
<dbReference type="SMART" id="SM00490">
    <property type="entry name" value="HELICc"/>
    <property type="match status" value="1"/>
</dbReference>
<evidence type="ECO:0008006" key="9">
    <source>
        <dbReference type="Google" id="ProtNLM"/>
    </source>
</evidence>
<dbReference type="Proteomes" id="UP000076532">
    <property type="component" value="Unassembled WGS sequence"/>
</dbReference>
<dbReference type="SUPFAM" id="SSF52540">
    <property type="entry name" value="P-loop containing nucleoside triphosphate hydrolases"/>
    <property type="match status" value="2"/>
</dbReference>
<dbReference type="Pfam" id="PF00271">
    <property type="entry name" value="Helicase_C"/>
    <property type="match status" value="1"/>
</dbReference>
<evidence type="ECO:0000256" key="4">
    <source>
        <dbReference type="SAM" id="MobiDB-lite"/>
    </source>
</evidence>
<dbReference type="GO" id="GO:0016787">
    <property type="term" value="F:hydrolase activity"/>
    <property type="evidence" value="ECO:0007669"/>
    <property type="project" value="UniProtKB-KW"/>
</dbReference>
<dbReference type="InterPro" id="IPR038718">
    <property type="entry name" value="SNF2-like_sf"/>
</dbReference>
<dbReference type="GO" id="GO:0005524">
    <property type="term" value="F:ATP binding"/>
    <property type="evidence" value="ECO:0007669"/>
    <property type="project" value="UniProtKB-KW"/>
</dbReference>
<dbReference type="Gene3D" id="3.40.50.300">
    <property type="entry name" value="P-loop containing nucleotide triphosphate hydrolases"/>
    <property type="match status" value="1"/>
</dbReference>
<dbReference type="InterPro" id="IPR000330">
    <property type="entry name" value="SNF2_N"/>
</dbReference>
<dbReference type="PANTHER" id="PTHR45626:SF14">
    <property type="entry name" value="ATP-DEPENDENT DNA HELICASE (EUROFUNG)"/>
    <property type="match status" value="1"/>
</dbReference>
<evidence type="ECO:0000256" key="2">
    <source>
        <dbReference type="ARBA" id="ARBA00022801"/>
    </source>
</evidence>
<dbReference type="InterPro" id="IPR014001">
    <property type="entry name" value="Helicase_ATP-bd"/>
</dbReference>
<evidence type="ECO:0000256" key="1">
    <source>
        <dbReference type="ARBA" id="ARBA00022741"/>
    </source>
</evidence>
<organism evidence="7 8">
    <name type="scientific">Athelia psychrophila</name>
    <dbReference type="NCBI Taxonomy" id="1759441"/>
    <lineage>
        <taxon>Eukaryota</taxon>
        <taxon>Fungi</taxon>
        <taxon>Dikarya</taxon>
        <taxon>Basidiomycota</taxon>
        <taxon>Agaricomycotina</taxon>
        <taxon>Agaricomycetes</taxon>
        <taxon>Agaricomycetidae</taxon>
        <taxon>Atheliales</taxon>
        <taxon>Atheliaceae</taxon>
        <taxon>Athelia</taxon>
    </lineage>
</organism>
<keyword evidence="3" id="KW-0067">ATP-binding</keyword>
<evidence type="ECO:0000259" key="5">
    <source>
        <dbReference type="PROSITE" id="PS51192"/>
    </source>
</evidence>
<evidence type="ECO:0000256" key="3">
    <source>
        <dbReference type="ARBA" id="ARBA00022840"/>
    </source>
</evidence>
<accession>A0A166FCV8</accession>
<dbReference type="PANTHER" id="PTHR45626">
    <property type="entry name" value="TRANSCRIPTION TERMINATION FACTOR 2-RELATED"/>
    <property type="match status" value="1"/>
</dbReference>
<dbReference type="GO" id="GO:0005634">
    <property type="term" value="C:nucleus"/>
    <property type="evidence" value="ECO:0007669"/>
    <property type="project" value="TreeGrafter"/>
</dbReference>
<name>A0A166FCV8_9AGAM</name>
<dbReference type="OrthoDB" id="423559at2759"/>
<dbReference type="CDD" id="cd18793">
    <property type="entry name" value="SF2_C_SNF"/>
    <property type="match status" value="1"/>
</dbReference>
<dbReference type="STRING" id="436010.A0A166FCV8"/>
<feature type="domain" description="Helicase C-terminal" evidence="6">
    <location>
        <begin position="487"/>
        <end position="644"/>
    </location>
</feature>
<protein>
    <recommendedName>
        <fullName evidence="9">SNF2 family DNA-dependent ATPase domain-containing protein</fullName>
    </recommendedName>
</protein>
<feature type="region of interest" description="Disordered" evidence="4">
    <location>
        <begin position="180"/>
        <end position="215"/>
    </location>
</feature>
<dbReference type="SMART" id="SM00487">
    <property type="entry name" value="DEXDc"/>
    <property type="match status" value="1"/>
</dbReference>
<dbReference type="GO" id="GO:0008094">
    <property type="term" value="F:ATP-dependent activity, acting on DNA"/>
    <property type="evidence" value="ECO:0007669"/>
    <property type="project" value="TreeGrafter"/>
</dbReference>
<proteinExistence type="predicted"/>
<dbReference type="CDD" id="cd18008">
    <property type="entry name" value="DEXDc_SHPRH-like"/>
    <property type="match status" value="1"/>
</dbReference>
<evidence type="ECO:0000313" key="7">
    <source>
        <dbReference type="EMBL" id="KZP16670.1"/>
    </source>
</evidence>
<evidence type="ECO:0000259" key="6">
    <source>
        <dbReference type="PROSITE" id="PS51194"/>
    </source>
</evidence>
<dbReference type="PROSITE" id="PS51194">
    <property type="entry name" value="HELICASE_CTER"/>
    <property type="match status" value="1"/>
</dbReference>
<dbReference type="InterPro" id="IPR050628">
    <property type="entry name" value="SNF2_RAD54_helicase_TF"/>
</dbReference>
<keyword evidence="2" id="KW-0378">Hydrolase</keyword>
<evidence type="ECO:0000313" key="8">
    <source>
        <dbReference type="Proteomes" id="UP000076532"/>
    </source>
</evidence>
<reference evidence="7 8" key="1">
    <citation type="journal article" date="2016" name="Mol. Biol. Evol.">
        <title>Comparative Genomics of Early-Diverging Mushroom-Forming Fungi Provides Insights into the Origins of Lignocellulose Decay Capabilities.</title>
        <authorList>
            <person name="Nagy L.G."/>
            <person name="Riley R."/>
            <person name="Tritt A."/>
            <person name="Adam C."/>
            <person name="Daum C."/>
            <person name="Floudas D."/>
            <person name="Sun H."/>
            <person name="Yadav J.S."/>
            <person name="Pangilinan J."/>
            <person name="Larsson K.H."/>
            <person name="Matsuura K."/>
            <person name="Barry K."/>
            <person name="Labutti K."/>
            <person name="Kuo R."/>
            <person name="Ohm R.A."/>
            <person name="Bhattacharya S.S."/>
            <person name="Shirouzu T."/>
            <person name="Yoshinaga Y."/>
            <person name="Martin F.M."/>
            <person name="Grigoriev I.V."/>
            <person name="Hibbett D.S."/>
        </authorList>
    </citation>
    <scope>NUCLEOTIDE SEQUENCE [LARGE SCALE GENOMIC DNA]</scope>
    <source>
        <strain evidence="7 8">CBS 109695</strain>
    </source>
</reference>
<dbReference type="InterPro" id="IPR001650">
    <property type="entry name" value="Helicase_C-like"/>
</dbReference>
<dbReference type="InterPro" id="IPR049730">
    <property type="entry name" value="SNF2/RAD54-like_C"/>
</dbReference>
<feature type="domain" description="Helicase ATP-binding" evidence="5">
    <location>
        <begin position="72"/>
        <end position="283"/>
    </location>
</feature>
<dbReference type="InterPro" id="IPR027417">
    <property type="entry name" value="P-loop_NTPase"/>
</dbReference>
<keyword evidence="8" id="KW-1185">Reference proteome</keyword>
<dbReference type="Pfam" id="PF00176">
    <property type="entry name" value="SNF2-rel_dom"/>
    <property type="match status" value="1"/>
</dbReference>
<dbReference type="EMBL" id="KV417590">
    <property type="protein sequence ID" value="KZP16670.1"/>
    <property type="molecule type" value="Genomic_DNA"/>
</dbReference>
<dbReference type="Gene3D" id="3.40.50.10810">
    <property type="entry name" value="Tandem AAA-ATPase domain"/>
    <property type="match status" value="1"/>
</dbReference>
<dbReference type="AlphaFoldDB" id="A0A166FCV8"/>
<dbReference type="GO" id="GO:0006281">
    <property type="term" value="P:DNA repair"/>
    <property type="evidence" value="ECO:0007669"/>
    <property type="project" value="TreeGrafter"/>
</dbReference>
<keyword evidence="1" id="KW-0547">Nucleotide-binding</keyword>